<comment type="caution">
    <text evidence="1">The sequence shown here is derived from an EMBL/GenBank/DDBJ whole genome shotgun (WGS) entry which is preliminary data.</text>
</comment>
<dbReference type="EMBL" id="SSTE01008385">
    <property type="protein sequence ID" value="KAA0055833.1"/>
    <property type="molecule type" value="Genomic_DNA"/>
</dbReference>
<accession>A0A5A7UIU6</accession>
<name>A0A5A7UIU6_CUCMM</name>
<evidence type="ECO:0000313" key="1">
    <source>
        <dbReference type="EMBL" id="KAA0055833.1"/>
    </source>
</evidence>
<evidence type="ECO:0000313" key="2">
    <source>
        <dbReference type="Proteomes" id="UP000321393"/>
    </source>
</evidence>
<proteinExistence type="predicted"/>
<gene>
    <name evidence="1" type="ORF">E6C27_scaffold104G00040</name>
</gene>
<reference evidence="1 2" key="1">
    <citation type="submission" date="2019-08" db="EMBL/GenBank/DDBJ databases">
        <title>Draft genome sequences of two oriental melons (Cucumis melo L. var makuwa).</title>
        <authorList>
            <person name="Kwon S.-Y."/>
        </authorList>
    </citation>
    <scope>NUCLEOTIDE SEQUENCE [LARGE SCALE GENOMIC DNA]</scope>
    <source>
        <strain evidence="2">cv. SW 3</strain>
        <tissue evidence="1">Leaf</tissue>
    </source>
</reference>
<organism evidence="1 2">
    <name type="scientific">Cucumis melo var. makuwa</name>
    <name type="common">Oriental melon</name>
    <dbReference type="NCBI Taxonomy" id="1194695"/>
    <lineage>
        <taxon>Eukaryota</taxon>
        <taxon>Viridiplantae</taxon>
        <taxon>Streptophyta</taxon>
        <taxon>Embryophyta</taxon>
        <taxon>Tracheophyta</taxon>
        <taxon>Spermatophyta</taxon>
        <taxon>Magnoliopsida</taxon>
        <taxon>eudicotyledons</taxon>
        <taxon>Gunneridae</taxon>
        <taxon>Pentapetalae</taxon>
        <taxon>rosids</taxon>
        <taxon>fabids</taxon>
        <taxon>Cucurbitales</taxon>
        <taxon>Cucurbitaceae</taxon>
        <taxon>Benincaseae</taxon>
        <taxon>Cucumis</taxon>
    </lineage>
</organism>
<dbReference type="AlphaFoldDB" id="A0A5A7UIU6"/>
<sequence>MAEKLGVETNKIPELNNLLYKNYGTTMAVSEPLAMTLTMMNTIGNKVPPAQDCGEEESIREAGSKADCWFPWRSGKVWSLGGRARSCRAAVCGGVLAIGRQTKKKKTYEVTNENGRKWEG</sequence>
<protein>
    <submittedName>
        <fullName evidence="1">Uncharacterized protein</fullName>
    </submittedName>
</protein>
<dbReference type="Proteomes" id="UP000321393">
    <property type="component" value="Unassembled WGS sequence"/>
</dbReference>